<evidence type="ECO:0000313" key="2">
    <source>
        <dbReference type="Proteomes" id="UP000004597"/>
    </source>
</evidence>
<comment type="caution">
    <text evidence="1">The sequence shown here is derived from an EMBL/GenBank/DDBJ whole genome shotgun (WGS) entry which is preliminary data.</text>
</comment>
<dbReference type="EMBL" id="AFXP01000003">
    <property type="protein sequence ID" value="EHG16948.1"/>
    <property type="molecule type" value="Genomic_DNA"/>
</dbReference>
<reference evidence="1 2" key="1">
    <citation type="submission" date="2011-10" db="EMBL/GenBank/DDBJ databases">
        <title>The Genome Sequence of Prevotella histicola F0411.</title>
        <authorList>
            <consortium name="The Broad Institute Genome Sequencing Platform"/>
            <person name="Earl A."/>
            <person name="Ward D."/>
            <person name="Feldgarden M."/>
            <person name="Gevers D."/>
            <person name="Izard J."/>
            <person name="Ganesan A."/>
            <person name="Blanton J.M."/>
            <person name="Baranova O.V."/>
            <person name="Tanner A.C."/>
            <person name="Mathney J.M.J."/>
            <person name="Dewhirst F.E."/>
            <person name="Young S.K."/>
            <person name="Zeng Q."/>
            <person name="Gargeya S."/>
            <person name="Fitzgerald M."/>
            <person name="Haas B."/>
            <person name="Abouelleil A."/>
            <person name="Alvarado L."/>
            <person name="Arachchi H.M."/>
            <person name="Berlin A."/>
            <person name="Brown A."/>
            <person name="Chapman S.B."/>
            <person name="Chen Z."/>
            <person name="Dunbar C."/>
            <person name="Freedman E."/>
            <person name="Gearin G."/>
            <person name="Gellesch M."/>
            <person name="Goldberg J."/>
            <person name="Griggs A."/>
            <person name="Gujja S."/>
            <person name="Heiman D."/>
            <person name="Howarth C."/>
            <person name="Larson L."/>
            <person name="Lui A."/>
            <person name="MacDonald P.J.P."/>
            <person name="Montmayeur A."/>
            <person name="Murphy C."/>
            <person name="Neiman D."/>
            <person name="Pearson M."/>
            <person name="Priest M."/>
            <person name="Roberts A."/>
            <person name="Saif S."/>
            <person name="Shea T."/>
            <person name="Shenoy N."/>
            <person name="Sisk P."/>
            <person name="Stolte C."/>
            <person name="Sykes S."/>
            <person name="Wortman J."/>
            <person name="Nusbaum C."/>
            <person name="Birren B."/>
        </authorList>
    </citation>
    <scope>NUCLEOTIDE SEQUENCE [LARGE SCALE GENOMIC DNA]</scope>
    <source>
        <strain evidence="1 2">F0411</strain>
    </source>
</reference>
<name>G6ADU9_9BACT</name>
<evidence type="ECO:0000313" key="1">
    <source>
        <dbReference type="EMBL" id="EHG16948.1"/>
    </source>
</evidence>
<accession>G6ADU9</accession>
<sequence>MKVYAYNNRIVYANYNRRRCTSLKHMLIVKTKNDIFPERSKAYKTKLLSL</sequence>
<dbReference type="AlphaFoldDB" id="G6ADU9"/>
<organism evidence="1 2">
    <name type="scientific">Prevotella histicola F0411</name>
    <dbReference type="NCBI Taxonomy" id="857291"/>
    <lineage>
        <taxon>Bacteria</taxon>
        <taxon>Pseudomonadati</taxon>
        <taxon>Bacteroidota</taxon>
        <taxon>Bacteroidia</taxon>
        <taxon>Bacteroidales</taxon>
        <taxon>Prevotellaceae</taxon>
        <taxon>Prevotella</taxon>
    </lineage>
</organism>
<protein>
    <submittedName>
        <fullName evidence="1">Uncharacterized protein</fullName>
    </submittedName>
</protein>
<gene>
    <name evidence="1" type="ORF">HMPREF9138_00276</name>
</gene>
<keyword evidence="2" id="KW-1185">Reference proteome</keyword>
<dbReference type="Proteomes" id="UP000004597">
    <property type="component" value="Unassembled WGS sequence"/>
</dbReference>
<proteinExistence type="predicted"/>
<dbReference type="HOGENOM" id="CLU_3121171_0_0_10"/>